<dbReference type="EMBL" id="JAYWIO010000003">
    <property type="protein sequence ID" value="KAK7277070.1"/>
    <property type="molecule type" value="Genomic_DNA"/>
</dbReference>
<dbReference type="FunFam" id="3.20.20.80:FF:000012">
    <property type="entry name" value="Mannan endo-1,4-beta-mannosidase 6"/>
    <property type="match status" value="1"/>
</dbReference>
<keyword evidence="6" id="KW-0378">Hydrolase</keyword>
<dbReference type="InterPro" id="IPR045053">
    <property type="entry name" value="MAN-like"/>
</dbReference>
<dbReference type="PANTHER" id="PTHR31451">
    <property type="match status" value="1"/>
</dbReference>
<dbReference type="AlphaFoldDB" id="A0AAN9FJI7"/>
<accession>A0AAN9FJI7</accession>
<sequence>METHKRFRLSVDISLILFLILTKSLSSTAFDISKSEGWESTDEEAENHLDNSILSYGSEMEEDMEADEWEMVQKKGNQFVVNDQPFYVNGFNTYWLMVFAADNSTRGKVTEVFKHAASVGMSVCRTWAFNDGQWRALQKSPSVYDEDVFKALDFVVSEARKYKIRLILSLVNNWEAYGGKAQYVKWGNAAGLNLTSDDDFFSHPTLRSYYKAHVKTVLNRVNTITNITYKEDPTIFAWELMNEPRCTSDSSGDTLQEWIKEMAFYVKSIDPKHLLEIGLEGFYGPSTPQRFQFNPNSYAQQVGTDFIRNHQVLGVDFASVHMYPDSWISQSIADTHLPFIKSWMEAHIEDAERYLEMPVIFAEFGVSAKDPGYNSSYRDNLINTVYKTILNSTKKGGSGAGSLVWQLFPDGTDYMDDGYAIILSKSPSTSSMISLQSTRLALFNSLCSKRCHWGCKKKNVFQKVLYHDEL</sequence>
<gene>
    <name evidence="10" type="ORF">RIF29_18219</name>
</gene>
<evidence type="ECO:0000256" key="7">
    <source>
        <dbReference type="ARBA" id="ARBA00023295"/>
    </source>
</evidence>
<evidence type="ECO:0000256" key="2">
    <source>
        <dbReference type="ARBA" id="ARBA00004613"/>
    </source>
</evidence>
<dbReference type="Gene3D" id="3.20.20.80">
    <property type="entry name" value="Glycosidases"/>
    <property type="match status" value="1"/>
</dbReference>
<dbReference type="SUPFAM" id="SSF51445">
    <property type="entry name" value="(Trans)glycosidases"/>
    <property type="match status" value="1"/>
</dbReference>
<dbReference type="GO" id="GO:0016985">
    <property type="term" value="F:mannan endo-1,4-beta-mannosidase activity"/>
    <property type="evidence" value="ECO:0007669"/>
    <property type="project" value="UniProtKB-EC"/>
</dbReference>
<evidence type="ECO:0000259" key="9">
    <source>
        <dbReference type="Pfam" id="PF26410"/>
    </source>
</evidence>
<keyword evidence="11" id="KW-1185">Reference proteome</keyword>
<evidence type="ECO:0000313" key="10">
    <source>
        <dbReference type="EMBL" id="KAK7277070.1"/>
    </source>
</evidence>
<evidence type="ECO:0000256" key="1">
    <source>
        <dbReference type="ARBA" id="ARBA00001678"/>
    </source>
</evidence>
<dbReference type="InterPro" id="IPR017853">
    <property type="entry name" value="GH"/>
</dbReference>
<feature type="chain" id="PRO_5042903566" description="mannan endo-1,4-beta-mannosidase" evidence="8">
    <location>
        <begin position="30"/>
        <end position="470"/>
    </location>
</feature>
<protein>
    <recommendedName>
        <fullName evidence="4">mannan endo-1,4-beta-mannosidase</fullName>
        <ecNumber evidence="4">3.2.1.78</ecNumber>
    </recommendedName>
</protein>
<feature type="domain" description="Glycoside hydrolase family 5" evidence="9">
    <location>
        <begin position="70"/>
        <end position="405"/>
    </location>
</feature>
<proteinExistence type="inferred from homology"/>
<evidence type="ECO:0000256" key="6">
    <source>
        <dbReference type="ARBA" id="ARBA00022801"/>
    </source>
</evidence>
<evidence type="ECO:0000256" key="8">
    <source>
        <dbReference type="SAM" id="SignalP"/>
    </source>
</evidence>
<dbReference type="InterPro" id="IPR001547">
    <property type="entry name" value="Glyco_hydro_5"/>
</dbReference>
<organism evidence="10 11">
    <name type="scientific">Crotalaria pallida</name>
    <name type="common">Smooth rattlebox</name>
    <name type="synonym">Crotalaria striata</name>
    <dbReference type="NCBI Taxonomy" id="3830"/>
    <lineage>
        <taxon>Eukaryota</taxon>
        <taxon>Viridiplantae</taxon>
        <taxon>Streptophyta</taxon>
        <taxon>Embryophyta</taxon>
        <taxon>Tracheophyta</taxon>
        <taxon>Spermatophyta</taxon>
        <taxon>Magnoliopsida</taxon>
        <taxon>eudicotyledons</taxon>
        <taxon>Gunneridae</taxon>
        <taxon>Pentapetalae</taxon>
        <taxon>rosids</taxon>
        <taxon>fabids</taxon>
        <taxon>Fabales</taxon>
        <taxon>Fabaceae</taxon>
        <taxon>Papilionoideae</taxon>
        <taxon>50 kb inversion clade</taxon>
        <taxon>genistoids sensu lato</taxon>
        <taxon>core genistoids</taxon>
        <taxon>Crotalarieae</taxon>
        <taxon>Crotalaria</taxon>
    </lineage>
</organism>
<dbReference type="EC" id="3.2.1.78" evidence="4"/>
<evidence type="ECO:0000256" key="3">
    <source>
        <dbReference type="ARBA" id="ARBA00005641"/>
    </source>
</evidence>
<keyword evidence="7" id="KW-0326">Glycosidase</keyword>
<keyword evidence="5" id="KW-0964">Secreted</keyword>
<dbReference type="Pfam" id="PF26410">
    <property type="entry name" value="GH5_mannosidase"/>
    <property type="match status" value="1"/>
</dbReference>
<dbReference type="Proteomes" id="UP001372338">
    <property type="component" value="Unassembled WGS sequence"/>
</dbReference>
<comment type="catalytic activity">
    <reaction evidence="1">
        <text>Random hydrolysis of (1-&gt;4)-beta-D-mannosidic linkages in mannans, galactomannans and glucomannans.</text>
        <dbReference type="EC" id="3.2.1.78"/>
    </reaction>
</comment>
<dbReference type="PANTHER" id="PTHR31451:SF54">
    <property type="entry name" value="MANNAN ENDO-1,4-BETA-MANNOSIDASE 6"/>
    <property type="match status" value="1"/>
</dbReference>
<evidence type="ECO:0000256" key="4">
    <source>
        <dbReference type="ARBA" id="ARBA00012706"/>
    </source>
</evidence>
<comment type="subcellular location">
    <subcellularLocation>
        <location evidence="2">Secreted</location>
    </subcellularLocation>
</comment>
<keyword evidence="8" id="KW-0732">Signal</keyword>
<reference evidence="10 11" key="1">
    <citation type="submission" date="2024-01" db="EMBL/GenBank/DDBJ databases">
        <title>The genomes of 5 underutilized Papilionoideae crops provide insights into root nodulation and disease resistanc.</title>
        <authorList>
            <person name="Yuan L."/>
        </authorList>
    </citation>
    <scope>NUCLEOTIDE SEQUENCE [LARGE SCALE GENOMIC DNA]</scope>
    <source>
        <strain evidence="10">ZHUSHIDOU_FW_LH</strain>
        <tissue evidence="10">Leaf</tissue>
    </source>
</reference>
<feature type="signal peptide" evidence="8">
    <location>
        <begin position="1"/>
        <end position="29"/>
    </location>
</feature>
<evidence type="ECO:0000313" key="11">
    <source>
        <dbReference type="Proteomes" id="UP001372338"/>
    </source>
</evidence>
<dbReference type="GO" id="GO:0005576">
    <property type="term" value="C:extracellular region"/>
    <property type="evidence" value="ECO:0007669"/>
    <property type="project" value="UniProtKB-SubCell"/>
</dbReference>
<name>A0AAN9FJI7_CROPI</name>
<evidence type="ECO:0000256" key="5">
    <source>
        <dbReference type="ARBA" id="ARBA00022525"/>
    </source>
</evidence>
<dbReference type="GO" id="GO:0000272">
    <property type="term" value="P:polysaccharide catabolic process"/>
    <property type="evidence" value="ECO:0007669"/>
    <property type="project" value="InterPro"/>
</dbReference>
<comment type="similarity">
    <text evidence="3">Belongs to the glycosyl hydrolase 5 (cellulase A) family.</text>
</comment>
<comment type="caution">
    <text evidence="10">The sequence shown here is derived from an EMBL/GenBank/DDBJ whole genome shotgun (WGS) entry which is preliminary data.</text>
</comment>